<evidence type="ECO:0000313" key="4">
    <source>
        <dbReference type="Proteomes" id="UP001166021"/>
    </source>
</evidence>
<dbReference type="InterPro" id="IPR054168">
    <property type="entry name" value="PG_1098_Fer"/>
</dbReference>
<feature type="domain" description="PG-1098 ferredoxin-like" evidence="2">
    <location>
        <begin position="279"/>
        <end position="321"/>
    </location>
</feature>
<dbReference type="EMBL" id="JABTCF010000008">
    <property type="protein sequence ID" value="MBD0778803.1"/>
    <property type="molecule type" value="Genomic_DNA"/>
</dbReference>
<comment type="caution">
    <text evidence="3">The sequence shown here is derived from an EMBL/GenBank/DDBJ whole genome shotgun (WGS) entry which is preliminary data.</text>
</comment>
<dbReference type="GO" id="GO:0008168">
    <property type="term" value="F:methyltransferase activity"/>
    <property type="evidence" value="ECO:0007669"/>
    <property type="project" value="UniProtKB-KW"/>
</dbReference>
<keyword evidence="3" id="KW-0489">Methyltransferase</keyword>
<dbReference type="InterPro" id="IPR041497">
    <property type="entry name" value="Thump-like"/>
</dbReference>
<proteinExistence type="predicted"/>
<dbReference type="Proteomes" id="UP001166021">
    <property type="component" value="Unassembled WGS sequence"/>
</dbReference>
<dbReference type="Gene3D" id="3.40.50.150">
    <property type="entry name" value="Vaccinia Virus protein VP39"/>
    <property type="match status" value="1"/>
</dbReference>
<dbReference type="Pfam" id="PF18096">
    <property type="entry name" value="Thump_like"/>
    <property type="match status" value="1"/>
</dbReference>
<accession>A0ABR7V6P1</accession>
<dbReference type="SUPFAM" id="SSF53335">
    <property type="entry name" value="S-adenosyl-L-methionine-dependent methyltransferases"/>
    <property type="match status" value="1"/>
</dbReference>
<keyword evidence="3" id="KW-0808">Transferase</keyword>
<feature type="domain" description="THUMP-like" evidence="1">
    <location>
        <begin position="322"/>
        <end position="384"/>
    </location>
</feature>
<dbReference type="Gene3D" id="1.10.10.1110">
    <property type="entry name" value="Methyltransferase PG1098, N-terminal domain"/>
    <property type="match status" value="1"/>
</dbReference>
<evidence type="ECO:0000259" key="2">
    <source>
        <dbReference type="Pfam" id="PF22013"/>
    </source>
</evidence>
<dbReference type="Pfam" id="PF22013">
    <property type="entry name" value="PG_1098_Fer"/>
    <property type="match status" value="1"/>
</dbReference>
<organism evidence="3 4">
    <name type="scientific">Maribacter aquimaris</name>
    <dbReference type="NCBI Taxonomy" id="2737171"/>
    <lineage>
        <taxon>Bacteria</taxon>
        <taxon>Pseudomonadati</taxon>
        <taxon>Bacteroidota</taxon>
        <taxon>Flavobacteriia</taxon>
        <taxon>Flavobacteriales</taxon>
        <taxon>Flavobacteriaceae</taxon>
        <taxon>Maribacter</taxon>
    </lineage>
</organism>
<reference evidence="3" key="1">
    <citation type="submission" date="2020-05" db="EMBL/GenBank/DDBJ databases">
        <title>The draft genome sequence of Maribacter sp. ANRC-HE7.</title>
        <authorList>
            <person name="Mu L."/>
        </authorList>
    </citation>
    <scope>NUCLEOTIDE SEQUENCE</scope>
    <source>
        <strain evidence="3">ANRC-HE7</strain>
    </source>
</reference>
<evidence type="ECO:0000313" key="3">
    <source>
        <dbReference type="EMBL" id="MBD0778803.1"/>
    </source>
</evidence>
<dbReference type="InterPro" id="IPR029063">
    <property type="entry name" value="SAM-dependent_MTases_sf"/>
</dbReference>
<dbReference type="GO" id="GO:0032259">
    <property type="term" value="P:methylation"/>
    <property type="evidence" value="ECO:0007669"/>
    <property type="project" value="UniProtKB-KW"/>
</dbReference>
<sequence>MNKNILNTGVQNFINNNLDTDIMSVILKKSPFHNISSQELAEQIQAKKKCEKKLPYWFSTPLIYYPNKLNIEQCSSETTAKYKASILSGKTLVDLTGGLGVDTYFFSKKIEKVFHCEINQNLSEIAAHNLGILGVGNIDFSSMDGMDFLEGSHQNFDWLYVDPSRRSESKGKVFMLSDCTPNIVEHLPLLFQKSKHILIKTSPLLDITIGLNELAHVKEIHVVALKNEVKELLWVLEREYQGKTHIRTLNITPPKPQRFSFNLTDEKDTLPSYELPQNYLYEPNVALLKAGAFKITSKAFRVHKLHEHSHLFTSKDLLEFPGRVFHIEDVIGYSKKELKPLIGTKANITVRNFPESVTTIRKKHKIKDGGEVYLFFTRLQNNQLAVIKTSKVILQ</sequence>
<protein>
    <submittedName>
        <fullName evidence="3">Class I SAM-dependent methyltransferase</fullName>
    </submittedName>
</protein>
<keyword evidence="4" id="KW-1185">Reference proteome</keyword>
<gene>
    <name evidence="3" type="ORF">HPE56_13450</name>
</gene>
<evidence type="ECO:0000259" key="1">
    <source>
        <dbReference type="Pfam" id="PF18096"/>
    </source>
</evidence>
<name>A0ABR7V6P1_9FLAO</name>